<organism evidence="2 3">
    <name type="scientific">Eimeria tenella</name>
    <name type="common">Coccidian parasite</name>
    <dbReference type="NCBI Taxonomy" id="5802"/>
    <lineage>
        <taxon>Eukaryota</taxon>
        <taxon>Sar</taxon>
        <taxon>Alveolata</taxon>
        <taxon>Apicomplexa</taxon>
        <taxon>Conoidasida</taxon>
        <taxon>Coccidia</taxon>
        <taxon>Eucoccidiorida</taxon>
        <taxon>Eimeriorina</taxon>
        <taxon>Eimeriidae</taxon>
        <taxon>Eimeria</taxon>
    </lineage>
</organism>
<dbReference type="GeneID" id="25256619"/>
<dbReference type="VEuPathDB" id="ToxoDB:ETH2_1251400"/>
<gene>
    <name evidence="2" type="ORF">ETH_00037890</name>
</gene>
<protein>
    <submittedName>
        <fullName evidence="2">Uncharacterized protein</fullName>
    </submittedName>
</protein>
<reference evidence="2" key="1">
    <citation type="submission" date="2013-10" db="EMBL/GenBank/DDBJ databases">
        <title>Genomic analysis of the causative agents of coccidiosis in chickens.</title>
        <authorList>
            <person name="Reid A.J."/>
            <person name="Blake D."/>
            <person name="Billington K."/>
            <person name="Browne H."/>
            <person name="Dunn M."/>
            <person name="Hung S."/>
            <person name="Kawahara F."/>
            <person name="Miranda-Saavedra D."/>
            <person name="Mourier T."/>
            <person name="Nagra H."/>
            <person name="Otto T.D."/>
            <person name="Rawlings N."/>
            <person name="Sanchez A."/>
            <person name="Sanders M."/>
            <person name="Subramaniam C."/>
            <person name="Tay Y."/>
            <person name="Dear P."/>
            <person name="Doerig C."/>
            <person name="Gruber A."/>
            <person name="Parkinson J."/>
            <person name="Shirley M."/>
            <person name="Wan K.L."/>
            <person name="Berriman M."/>
            <person name="Tomley F."/>
            <person name="Pain A."/>
        </authorList>
    </citation>
    <scope>NUCLEOTIDE SEQUENCE [LARGE SCALE GENOMIC DNA]</scope>
    <source>
        <strain evidence="2">Houghton</strain>
    </source>
</reference>
<feature type="non-terminal residue" evidence="2">
    <location>
        <position position="1"/>
    </location>
</feature>
<dbReference type="AlphaFoldDB" id="U6KS45"/>
<evidence type="ECO:0000256" key="1">
    <source>
        <dbReference type="SAM" id="Phobius"/>
    </source>
</evidence>
<sequence>AAFGAVGHRWGRYGIIHETDLWKKRPEFTLWLLEVKDKNIETLSNWEEKKLFSDFAEDFNTASLPHKKFYNLELWEAEERMRLVKFFFPFFFFSFLFLFSFHKGHLPPFLFLFPGPFLGLF</sequence>
<feature type="transmembrane region" description="Helical" evidence="1">
    <location>
        <begin position="83"/>
        <end position="102"/>
    </location>
</feature>
<evidence type="ECO:0000313" key="2">
    <source>
        <dbReference type="EMBL" id="CDJ40796.1"/>
    </source>
</evidence>
<evidence type="ECO:0000313" key="3">
    <source>
        <dbReference type="Proteomes" id="UP000030747"/>
    </source>
</evidence>
<dbReference type="RefSeq" id="XP_013231546.1">
    <property type="nucleotide sequence ID" value="XM_013376092.1"/>
</dbReference>
<name>U6KS45_EIMTE</name>
<dbReference type="VEuPathDB" id="ToxoDB:ETH_00037890"/>
<dbReference type="OrthoDB" id="354509at2759"/>
<dbReference type="Proteomes" id="UP000030747">
    <property type="component" value="Unassembled WGS sequence"/>
</dbReference>
<keyword evidence="1" id="KW-1133">Transmembrane helix</keyword>
<dbReference type="EMBL" id="HG675279">
    <property type="protein sequence ID" value="CDJ40796.1"/>
    <property type="molecule type" value="Genomic_DNA"/>
</dbReference>
<reference evidence="2" key="2">
    <citation type="submission" date="2013-10" db="EMBL/GenBank/DDBJ databases">
        <authorList>
            <person name="Aslett M."/>
        </authorList>
    </citation>
    <scope>NUCLEOTIDE SEQUENCE [LARGE SCALE GENOMIC DNA]</scope>
    <source>
        <strain evidence="2">Houghton</strain>
    </source>
</reference>
<accession>U6KS45</accession>
<keyword evidence="1" id="KW-0812">Transmembrane</keyword>
<keyword evidence="1" id="KW-0472">Membrane</keyword>
<keyword evidence="3" id="KW-1185">Reference proteome</keyword>
<dbReference type="PANTHER" id="PTHR34689">
    <property type="entry name" value="NUCLEIC ACID-BINDING PROTEIN"/>
    <property type="match status" value="1"/>
</dbReference>
<proteinExistence type="predicted"/>
<dbReference type="PANTHER" id="PTHR34689:SF1">
    <property type="entry name" value="NUCLEIC ACID-BINDING PROTEIN"/>
    <property type="match status" value="1"/>
</dbReference>